<feature type="compositionally biased region" description="Low complexity" evidence="2">
    <location>
        <begin position="19"/>
        <end position="39"/>
    </location>
</feature>
<dbReference type="Proteomes" id="UP001149163">
    <property type="component" value="Unassembled WGS sequence"/>
</dbReference>
<feature type="compositionally biased region" description="Low complexity" evidence="2">
    <location>
        <begin position="191"/>
        <end position="211"/>
    </location>
</feature>
<reference evidence="3" key="2">
    <citation type="journal article" date="2023" name="IMA Fungus">
        <title>Comparative genomic study of the Penicillium genus elucidates a diverse pangenome and 15 lateral gene transfer events.</title>
        <authorList>
            <person name="Petersen C."/>
            <person name="Sorensen T."/>
            <person name="Nielsen M.R."/>
            <person name="Sondergaard T.E."/>
            <person name="Sorensen J.L."/>
            <person name="Fitzpatrick D.A."/>
            <person name="Frisvad J.C."/>
            <person name="Nielsen K.L."/>
        </authorList>
    </citation>
    <scope>NUCLEOTIDE SEQUENCE</scope>
    <source>
        <strain evidence="3">IBT 26290</strain>
    </source>
</reference>
<evidence type="ECO:0000313" key="3">
    <source>
        <dbReference type="EMBL" id="KAJ5160555.1"/>
    </source>
</evidence>
<evidence type="ECO:0008006" key="5">
    <source>
        <dbReference type="Google" id="ProtNLM"/>
    </source>
</evidence>
<dbReference type="InterPro" id="IPR005301">
    <property type="entry name" value="MOB_kinase_act_fam"/>
</dbReference>
<dbReference type="AlphaFoldDB" id="A0A9W9I1X8"/>
<gene>
    <name evidence="3" type="ORF">N7482_007559</name>
</gene>
<feature type="region of interest" description="Disordered" evidence="2">
    <location>
        <begin position="1"/>
        <end position="45"/>
    </location>
</feature>
<organism evidence="3 4">
    <name type="scientific">Penicillium canariense</name>
    <dbReference type="NCBI Taxonomy" id="189055"/>
    <lineage>
        <taxon>Eukaryota</taxon>
        <taxon>Fungi</taxon>
        <taxon>Dikarya</taxon>
        <taxon>Ascomycota</taxon>
        <taxon>Pezizomycotina</taxon>
        <taxon>Eurotiomycetes</taxon>
        <taxon>Eurotiomycetidae</taxon>
        <taxon>Eurotiales</taxon>
        <taxon>Aspergillaceae</taxon>
        <taxon>Penicillium</taxon>
    </lineage>
</organism>
<feature type="binding site" evidence="1">
    <location>
        <position position="131"/>
    </location>
    <ligand>
        <name>Zn(2+)</name>
        <dbReference type="ChEBI" id="CHEBI:29105"/>
    </ligand>
</feature>
<dbReference type="GeneID" id="81428860"/>
<feature type="region of interest" description="Disordered" evidence="2">
    <location>
        <begin position="177"/>
        <end position="230"/>
    </location>
</feature>
<dbReference type="PANTHER" id="PTHR22599">
    <property type="entry name" value="MPS ONE BINDER KINASE ACTIVATOR-LIKE MOB"/>
    <property type="match status" value="1"/>
</dbReference>
<proteinExistence type="predicted"/>
<dbReference type="OrthoDB" id="10261121at2759"/>
<name>A0A9W9I1X8_9EURO</name>
<keyword evidence="4" id="KW-1185">Reference proteome</keyword>
<keyword evidence="1" id="KW-0862">Zinc</keyword>
<evidence type="ECO:0000313" key="4">
    <source>
        <dbReference type="Proteomes" id="UP001149163"/>
    </source>
</evidence>
<dbReference type="Gene3D" id="1.20.140.30">
    <property type="entry name" value="MOB kinase activator"/>
    <property type="match status" value="1"/>
</dbReference>
<accession>A0A9W9I1X8</accession>
<reference evidence="3" key="1">
    <citation type="submission" date="2022-11" db="EMBL/GenBank/DDBJ databases">
        <authorList>
            <person name="Petersen C."/>
        </authorList>
    </citation>
    <scope>NUCLEOTIDE SEQUENCE</scope>
    <source>
        <strain evidence="3">IBT 26290</strain>
    </source>
</reference>
<dbReference type="RefSeq" id="XP_056542113.1">
    <property type="nucleotide sequence ID" value="XM_056689684.1"/>
</dbReference>
<dbReference type="EMBL" id="JAPQKN010000004">
    <property type="protein sequence ID" value="KAJ5160555.1"/>
    <property type="molecule type" value="Genomic_DNA"/>
</dbReference>
<evidence type="ECO:0000256" key="2">
    <source>
        <dbReference type="SAM" id="MobiDB-lite"/>
    </source>
</evidence>
<dbReference type="Pfam" id="PF03637">
    <property type="entry name" value="Mob1_phocein"/>
    <property type="match status" value="2"/>
</dbReference>
<dbReference type="InterPro" id="IPR036703">
    <property type="entry name" value="MOB_kinase_act_sf"/>
</dbReference>
<feature type="binding site" evidence="1">
    <location>
        <position position="126"/>
    </location>
    <ligand>
        <name>Zn(2+)</name>
        <dbReference type="ChEBI" id="CHEBI:29105"/>
    </ligand>
</feature>
<protein>
    <recommendedName>
        <fullName evidence="5">Mob1/phocein</fullName>
    </recommendedName>
</protein>
<sequence length="321" mass="35370">MYGANPPYDSRQGFGRGGNNKNNPPKSPAQAPQAPQAGAMSNSPSLSNSLAIDNLATNDPDAPKYFFQEKYAPLNVRGNFLTLCACPKNVELGEWLAHQIVEQYRLLHGMLQVIQEVNGVTGLPICNENTCPTMSAGRLTYTWLVDGRAAKISAPKFINRVEKWIVSKIHDPVMFPTEKVNGTPETASMRDASGAPAAASSATPTDPISPAGTNGNAGASTDEWIGQSSGFPQHSTRTARMFRCYAHLYHAHWLNPFWHINKHDILNMCFVHFITVAKYYQLVSDKEMEPMQPLIDLFIKQQRVPPEALNGGHWAQQQPAN</sequence>
<keyword evidence="1" id="KW-0479">Metal-binding</keyword>
<comment type="caution">
    <text evidence="3">The sequence shown here is derived from an EMBL/GenBank/DDBJ whole genome shotgun (WGS) entry which is preliminary data.</text>
</comment>
<evidence type="ECO:0000256" key="1">
    <source>
        <dbReference type="PIRSR" id="PIRSR605301-1"/>
    </source>
</evidence>
<dbReference type="SUPFAM" id="SSF101152">
    <property type="entry name" value="Mob1/phocein"/>
    <property type="match status" value="1"/>
</dbReference>
<feature type="binding site" evidence="1">
    <location>
        <position position="252"/>
    </location>
    <ligand>
        <name>Zn(2+)</name>
        <dbReference type="ChEBI" id="CHEBI:29105"/>
    </ligand>
</feature>
<feature type="binding site" evidence="1">
    <location>
        <position position="247"/>
    </location>
    <ligand>
        <name>Zn(2+)</name>
        <dbReference type="ChEBI" id="CHEBI:29105"/>
    </ligand>
</feature>
<dbReference type="SMART" id="SM01388">
    <property type="entry name" value="Mob1_phocein"/>
    <property type="match status" value="1"/>
</dbReference>